<feature type="signal peptide" evidence="2">
    <location>
        <begin position="1"/>
        <end position="25"/>
    </location>
</feature>
<feature type="chain" id="PRO_5044187852" evidence="2">
    <location>
        <begin position="26"/>
        <end position="158"/>
    </location>
</feature>
<evidence type="ECO:0000256" key="1">
    <source>
        <dbReference type="SAM" id="MobiDB-lite"/>
    </source>
</evidence>
<dbReference type="RefSeq" id="XP_005783735.1">
    <property type="nucleotide sequence ID" value="XM_005783678.1"/>
</dbReference>
<name>A0A0D3K6C1_EMIH1</name>
<dbReference type="EnsemblProtists" id="EOD31306">
    <property type="protein sequence ID" value="EOD31306"/>
    <property type="gene ID" value="EMIHUDRAFT_232077"/>
</dbReference>
<feature type="compositionally biased region" description="Low complexity" evidence="1">
    <location>
        <begin position="81"/>
        <end position="93"/>
    </location>
</feature>
<dbReference type="Proteomes" id="UP000013827">
    <property type="component" value="Unassembled WGS sequence"/>
</dbReference>
<protein>
    <submittedName>
        <fullName evidence="3">Uncharacterized protein</fullName>
    </submittedName>
</protein>
<proteinExistence type="predicted"/>
<accession>A0A0D3K6C1</accession>
<evidence type="ECO:0000256" key="2">
    <source>
        <dbReference type="SAM" id="SignalP"/>
    </source>
</evidence>
<organism evidence="3 4">
    <name type="scientific">Emiliania huxleyi (strain CCMP1516)</name>
    <dbReference type="NCBI Taxonomy" id="280463"/>
    <lineage>
        <taxon>Eukaryota</taxon>
        <taxon>Haptista</taxon>
        <taxon>Haptophyta</taxon>
        <taxon>Prymnesiophyceae</taxon>
        <taxon>Isochrysidales</taxon>
        <taxon>Noelaerhabdaceae</taxon>
        <taxon>Emiliania</taxon>
    </lineage>
</organism>
<evidence type="ECO:0000313" key="3">
    <source>
        <dbReference type="EnsemblProtists" id="EOD31306"/>
    </source>
</evidence>
<reference evidence="3" key="2">
    <citation type="submission" date="2024-10" db="UniProtKB">
        <authorList>
            <consortium name="EnsemblProtists"/>
        </authorList>
    </citation>
    <scope>IDENTIFICATION</scope>
</reference>
<evidence type="ECO:0000313" key="4">
    <source>
        <dbReference type="Proteomes" id="UP000013827"/>
    </source>
</evidence>
<feature type="region of interest" description="Disordered" evidence="1">
    <location>
        <begin position="76"/>
        <end position="101"/>
    </location>
</feature>
<dbReference type="GeneID" id="17276580"/>
<reference evidence="4" key="1">
    <citation type="journal article" date="2013" name="Nature">
        <title>Pan genome of the phytoplankton Emiliania underpins its global distribution.</title>
        <authorList>
            <person name="Read B.A."/>
            <person name="Kegel J."/>
            <person name="Klute M.J."/>
            <person name="Kuo A."/>
            <person name="Lefebvre S.C."/>
            <person name="Maumus F."/>
            <person name="Mayer C."/>
            <person name="Miller J."/>
            <person name="Monier A."/>
            <person name="Salamov A."/>
            <person name="Young J."/>
            <person name="Aguilar M."/>
            <person name="Claverie J.M."/>
            <person name="Frickenhaus S."/>
            <person name="Gonzalez K."/>
            <person name="Herman E.K."/>
            <person name="Lin Y.C."/>
            <person name="Napier J."/>
            <person name="Ogata H."/>
            <person name="Sarno A.F."/>
            <person name="Shmutz J."/>
            <person name="Schroeder D."/>
            <person name="de Vargas C."/>
            <person name="Verret F."/>
            <person name="von Dassow P."/>
            <person name="Valentin K."/>
            <person name="Van de Peer Y."/>
            <person name="Wheeler G."/>
            <person name="Dacks J.B."/>
            <person name="Delwiche C.F."/>
            <person name="Dyhrman S.T."/>
            <person name="Glockner G."/>
            <person name="John U."/>
            <person name="Richards T."/>
            <person name="Worden A.Z."/>
            <person name="Zhang X."/>
            <person name="Grigoriev I.V."/>
            <person name="Allen A.E."/>
            <person name="Bidle K."/>
            <person name="Borodovsky M."/>
            <person name="Bowler C."/>
            <person name="Brownlee C."/>
            <person name="Cock J.M."/>
            <person name="Elias M."/>
            <person name="Gladyshev V.N."/>
            <person name="Groth M."/>
            <person name="Guda C."/>
            <person name="Hadaegh A."/>
            <person name="Iglesias-Rodriguez M.D."/>
            <person name="Jenkins J."/>
            <person name="Jones B.M."/>
            <person name="Lawson T."/>
            <person name="Leese F."/>
            <person name="Lindquist E."/>
            <person name="Lobanov A."/>
            <person name="Lomsadze A."/>
            <person name="Malik S.B."/>
            <person name="Marsh M.E."/>
            <person name="Mackinder L."/>
            <person name="Mock T."/>
            <person name="Mueller-Roeber B."/>
            <person name="Pagarete A."/>
            <person name="Parker M."/>
            <person name="Probert I."/>
            <person name="Quesneville H."/>
            <person name="Raines C."/>
            <person name="Rensing S.A."/>
            <person name="Riano-Pachon D.M."/>
            <person name="Richier S."/>
            <person name="Rokitta S."/>
            <person name="Shiraiwa Y."/>
            <person name="Soanes D.M."/>
            <person name="van der Giezen M."/>
            <person name="Wahlund T.M."/>
            <person name="Williams B."/>
            <person name="Wilson W."/>
            <person name="Wolfe G."/>
            <person name="Wurch L.L."/>
        </authorList>
    </citation>
    <scope>NUCLEOTIDE SEQUENCE</scope>
</reference>
<keyword evidence="2" id="KW-0732">Signal</keyword>
<sequence length="158" mass="16211">MAPSGVPFPRKFLTVLLLLHPLASAALPTAPPPAHPFLPPPSNDLAPPAGACLQQLSAASGVATASAALKLASCRPPGRPPGAALPGAPATTANPEDQSSSRFCPSCLHARIDVDLTTPADSAVRDIARPALYTCAEFVEFYGEGKPSEKAWAKAKPQ</sequence>
<dbReference type="KEGG" id="ehx:EMIHUDRAFT_232077"/>
<dbReference type="HOGENOM" id="CLU_1809827_0_0_1"/>
<dbReference type="AlphaFoldDB" id="A0A0D3K6C1"/>
<dbReference type="PaxDb" id="2903-EOD31306"/>
<keyword evidence="4" id="KW-1185">Reference proteome</keyword>